<keyword evidence="1" id="KW-0175">Coiled coil</keyword>
<evidence type="ECO:0000313" key="3">
    <source>
        <dbReference type="EMBL" id="KAK5082764.1"/>
    </source>
</evidence>
<dbReference type="PANTHER" id="PTHR38701">
    <property type="entry name" value="CHROMOSOME 8, WHOLE GENOME SHOTGUN SEQUENCE"/>
    <property type="match status" value="1"/>
</dbReference>
<feature type="compositionally biased region" description="Polar residues" evidence="2">
    <location>
        <begin position="60"/>
        <end position="81"/>
    </location>
</feature>
<feature type="compositionally biased region" description="Acidic residues" evidence="2">
    <location>
        <begin position="213"/>
        <end position="222"/>
    </location>
</feature>
<keyword evidence="4" id="KW-1185">Reference proteome</keyword>
<feature type="region of interest" description="Disordered" evidence="2">
    <location>
        <begin position="1"/>
        <end position="84"/>
    </location>
</feature>
<dbReference type="AlphaFoldDB" id="A0AAN7Y9C1"/>
<evidence type="ECO:0000256" key="1">
    <source>
        <dbReference type="SAM" id="Coils"/>
    </source>
</evidence>
<dbReference type="Proteomes" id="UP001309876">
    <property type="component" value="Unassembled WGS sequence"/>
</dbReference>
<reference evidence="3 4" key="1">
    <citation type="submission" date="2023-08" db="EMBL/GenBank/DDBJ databases">
        <title>Black Yeasts Isolated from many extreme environments.</title>
        <authorList>
            <person name="Coleine C."/>
            <person name="Stajich J.E."/>
            <person name="Selbmann L."/>
        </authorList>
    </citation>
    <scope>NUCLEOTIDE SEQUENCE [LARGE SCALE GENOMIC DNA]</scope>
    <source>
        <strain evidence="3 4">CCFEE 5910</strain>
    </source>
</reference>
<organism evidence="3 4">
    <name type="scientific">Lithohypha guttulata</name>
    <dbReference type="NCBI Taxonomy" id="1690604"/>
    <lineage>
        <taxon>Eukaryota</taxon>
        <taxon>Fungi</taxon>
        <taxon>Dikarya</taxon>
        <taxon>Ascomycota</taxon>
        <taxon>Pezizomycotina</taxon>
        <taxon>Eurotiomycetes</taxon>
        <taxon>Chaetothyriomycetidae</taxon>
        <taxon>Chaetothyriales</taxon>
        <taxon>Trichomeriaceae</taxon>
        <taxon>Lithohypha</taxon>
    </lineage>
</organism>
<comment type="caution">
    <text evidence="3">The sequence shown here is derived from an EMBL/GenBank/DDBJ whole genome shotgun (WGS) entry which is preliminary data.</text>
</comment>
<gene>
    <name evidence="3" type="ORF">LTR05_006644</name>
</gene>
<dbReference type="PANTHER" id="PTHR38701:SF1">
    <property type="entry name" value="UP-REGULATED DURING SEPTATION PROTEIN 1 DOMAIN-CONTAINING PROTEIN"/>
    <property type="match status" value="1"/>
</dbReference>
<accession>A0AAN7Y9C1</accession>
<feature type="coiled-coil region" evidence="1">
    <location>
        <begin position="132"/>
        <end position="159"/>
    </location>
</feature>
<name>A0AAN7Y9C1_9EURO</name>
<protein>
    <submittedName>
        <fullName evidence="3">Uncharacterized protein</fullName>
    </submittedName>
</protein>
<sequence>MDEKSHRKSLSGSSTIGSTIKSNATPELRQALQNDLKKSLLISSGPPVPPEDASPISPFTAPSWSIASNHPDATSRPSDPVSTDAIKKPLVQPRHARGSSETIVLQPVTKEQLEAAANARRERKVLDLEISNSSLLAINKTLEKELKKQNNELRRFRRLSRSGRLSLIPTATNRVISGASMSTLSTLDEVNNDASHLSFSPTASEPGSHAGEDDFLSDDDSSFTESSDVIRRRARDEKKLMLDLQRHQQLLLDSQKLTQSIQRCLNFTDELIKDGTKALAYQVEEKDVQLGGRVLSQDNDEALSEVDFDGYQQSMIMPGQGLLSPAVTKDAIEEAILHQQSI</sequence>
<feature type="region of interest" description="Disordered" evidence="2">
    <location>
        <begin position="196"/>
        <end position="229"/>
    </location>
</feature>
<feature type="compositionally biased region" description="Low complexity" evidence="2">
    <location>
        <begin position="10"/>
        <end position="22"/>
    </location>
</feature>
<proteinExistence type="predicted"/>
<evidence type="ECO:0000256" key="2">
    <source>
        <dbReference type="SAM" id="MobiDB-lite"/>
    </source>
</evidence>
<dbReference type="EMBL" id="JAVRRJ010000007">
    <property type="protein sequence ID" value="KAK5082764.1"/>
    <property type="molecule type" value="Genomic_DNA"/>
</dbReference>
<evidence type="ECO:0000313" key="4">
    <source>
        <dbReference type="Proteomes" id="UP001309876"/>
    </source>
</evidence>
<feature type="compositionally biased region" description="Polar residues" evidence="2">
    <location>
        <begin position="196"/>
        <end position="205"/>
    </location>
</feature>